<evidence type="ECO:0000256" key="16">
    <source>
        <dbReference type="ARBA" id="ARBA00022989"/>
    </source>
</evidence>
<dbReference type="Pfam" id="PF00069">
    <property type="entry name" value="Pkinase"/>
    <property type="match status" value="1"/>
</dbReference>
<evidence type="ECO:0000256" key="19">
    <source>
        <dbReference type="ARBA" id="ARBA00023180"/>
    </source>
</evidence>
<proteinExistence type="inferred from homology"/>
<evidence type="ECO:0000256" key="7">
    <source>
        <dbReference type="ARBA" id="ARBA00022553"/>
    </source>
</evidence>
<dbReference type="SMART" id="SM00220">
    <property type="entry name" value="S_TKc"/>
    <property type="match status" value="1"/>
</dbReference>
<dbReference type="PANTHER" id="PTHR48053:SF37">
    <property type="entry name" value="LEUCINE-RICH REPEAT PROTEIN KINASE FAMILY PROTEIN"/>
    <property type="match status" value="1"/>
</dbReference>
<dbReference type="EC" id="2.7.11.1" evidence="4"/>
<comment type="catalytic activity">
    <reaction evidence="21">
        <text>L-seryl-[protein] + ATP = O-phospho-L-seryl-[protein] + ADP + H(+)</text>
        <dbReference type="Rhea" id="RHEA:17989"/>
        <dbReference type="Rhea" id="RHEA-COMP:9863"/>
        <dbReference type="Rhea" id="RHEA-COMP:11604"/>
        <dbReference type="ChEBI" id="CHEBI:15378"/>
        <dbReference type="ChEBI" id="CHEBI:29999"/>
        <dbReference type="ChEBI" id="CHEBI:30616"/>
        <dbReference type="ChEBI" id="CHEBI:83421"/>
        <dbReference type="ChEBI" id="CHEBI:456216"/>
        <dbReference type="EC" id="2.7.11.1"/>
    </reaction>
</comment>
<dbReference type="AlphaFoldDB" id="A0ABC9D731"/>
<evidence type="ECO:0000313" key="24">
    <source>
        <dbReference type="EMBL" id="CAL5032837.1"/>
    </source>
</evidence>
<dbReference type="FunFam" id="3.80.10.10:FF:000095">
    <property type="entry name" value="LRR receptor-like serine/threonine-protein kinase GSO1"/>
    <property type="match status" value="1"/>
</dbReference>
<evidence type="ECO:0000256" key="15">
    <source>
        <dbReference type="ARBA" id="ARBA00022840"/>
    </source>
</evidence>
<keyword evidence="15" id="KW-0067">ATP-binding</keyword>
<dbReference type="PANTHER" id="PTHR48053">
    <property type="entry name" value="LEUCINE RICH REPEAT FAMILY PROTEIN, EXPRESSED"/>
    <property type="match status" value="1"/>
</dbReference>
<dbReference type="InterPro" id="IPR003591">
    <property type="entry name" value="Leu-rich_rpt_typical-subtyp"/>
</dbReference>
<dbReference type="InterPro" id="IPR001611">
    <property type="entry name" value="Leu-rich_rpt"/>
</dbReference>
<dbReference type="SUPFAM" id="SSF52058">
    <property type="entry name" value="L domain-like"/>
    <property type="match status" value="1"/>
</dbReference>
<dbReference type="FunFam" id="3.80.10.10:FF:000101">
    <property type="entry name" value="LRR receptor-like serine/threonine-protein kinase ERECTA"/>
    <property type="match status" value="1"/>
</dbReference>
<evidence type="ECO:0000256" key="11">
    <source>
        <dbReference type="ARBA" id="ARBA00022729"/>
    </source>
</evidence>
<dbReference type="FunFam" id="3.80.10.10:FF:000041">
    <property type="entry name" value="LRR receptor-like serine/threonine-protein kinase ERECTA"/>
    <property type="match status" value="1"/>
</dbReference>
<evidence type="ECO:0000256" key="1">
    <source>
        <dbReference type="ARBA" id="ARBA00004162"/>
    </source>
</evidence>
<organism evidence="24 25">
    <name type="scientific">Urochloa decumbens</name>
    <dbReference type="NCBI Taxonomy" id="240449"/>
    <lineage>
        <taxon>Eukaryota</taxon>
        <taxon>Viridiplantae</taxon>
        <taxon>Streptophyta</taxon>
        <taxon>Embryophyta</taxon>
        <taxon>Tracheophyta</taxon>
        <taxon>Spermatophyta</taxon>
        <taxon>Magnoliopsida</taxon>
        <taxon>Liliopsida</taxon>
        <taxon>Poales</taxon>
        <taxon>Poaceae</taxon>
        <taxon>PACMAD clade</taxon>
        <taxon>Panicoideae</taxon>
        <taxon>Panicodae</taxon>
        <taxon>Paniceae</taxon>
        <taxon>Melinidinae</taxon>
        <taxon>Urochloa</taxon>
    </lineage>
</organism>
<evidence type="ECO:0000256" key="14">
    <source>
        <dbReference type="ARBA" id="ARBA00022777"/>
    </source>
</evidence>
<sequence>MASIFSLLCYLLIFLSPNTTVFAEGEANQSEIDRQSLLCFKSGIYYDPLRVLNSWRNTSPNFCNWSGVTCGTRVPNRVVSLDLASAHLGGQISSCIAKLTSLSQINLTDNLLSGAIPDELGNLSGLQTLMLAFNRLEGNIPDSLGTAMSLSYVNLANNNLTGAVPHSLASSSSLSNLILSHNNLTGGIPAPLFANSSRLTMVDLQMNSLTGVIPPFGKLAALNYLCISENFLSGSIPPSIGNVSSLHTLFLSQNKLTGLIPESLSRIPKLLKLDLSINSLYGRVPLSLCNMSSLESLQLGSNQISGSIPFEISNLVNLTLLSMENNLLSGSIPSTIGKLQNLFMLNLSNNTISGQIPSTVGNITQLGKLFLGDNDLSGNIPSSLGLCLQLLHLNLPSNSLDGFLPKELFAGPHIPLGLDLSHNNLIGEIPVDIGRQGYIILLKLSNNFFSGGIPSSFSALQSTKYINLSRNNLSGIIPLFFEGLTMLEQLDLSYNNFEGEIPVNGLFGNSSMVHLDGNKRLCSSNFSMLALPPCVGTDTKTKKHVPFLPVVVPTVSVAFLLLAFSLFTVWKKIEVHRLTLYSKICNLLNIVTHWRREETFIFPYLGMVRNILCCHALESTKDVEICPSYQETLKKVSYGDVAKATNWFSPVHRISSTRTGSVYVGRFKFDNDLVAIKVFNLIERGAHDSYLTECEVLRIIRHRNILKSVTLCSTLDTDKNEFKALIFQFMANGSLERWLHPNRQTDRPMRTLSLGQRICIVTDVAFALDYLHNQHTPPLVHCDLKPSNVLLDYDMTARVGDFGSAKFLSRDSSNLNHSVSIQGTIGYLAPDYGMGCGISTKVDVYSFGVLLLEMLTGKRPTDEMFVDGLSLHNFTDSMFPDRVAEILDPSMAHLDHKLFTELWMQNYIIPLVAIGLSCSMGSPKGRPGMHDVCAKLCAIKEAFLGSYGNAFKSL</sequence>
<evidence type="ECO:0000256" key="20">
    <source>
        <dbReference type="ARBA" id="ARBA00047899"/>
    </source>
</evidence>
<dbReference type="GO" id="GO:0004674">
    <property type="term" value="F:protein serine/threonine kinase activity"/>
    <property type="evidence" value="ECO:0007669"/>
    <property type="project" value="UniProtKB-KW"/>
</dbReference>
<keyword evidence="25" id="KW-1185">Reference proteome</keyword>
<keyword evidence="9" id="KW-0808">Transferase</keyword>
<reference evidence="24" key="1">
    <citation type="submission" date="2024-10" db="EMBL/GenBank/DDBJ databases">
        <authorList>
            <person name="Ryan C."/>
        </authorList>
    </citation>
    <scope>NUCLEOTIDE SEQUENCE [LARGE SCALE GENOMIC DNA]</scope>
</reference>
<keyword evidence="16" id="KW-1133">Transmembrane helix</keyword>
<evidence type="ECO:0000256" key="6">
    <source>
        <dbReference type="ARBA" id="ARBA00022527"/>
    </source>
</evidence>
<dbReference type="Pfam" id="PF08263">
    <property type="entry name" value="LRRNT_2"/>
    <property type="match status" value="1"/>
</dbReference>
<dbReference type="PROSITE" id="PS50011">
    <property type="entry name" value="PROTEIN_KINASE_DOM"/>
    <property type="match status" value="1"/>
</dbReference>
<dbReference type="InterPro" id="IPR013210">
    <property type="entry name" value="LRR_N_plant-typ"/>
</dbReference>
<evidence type="ECO:0000256" key="22">
    <source>
        <dbReference type="SAM" id="SignalP"/>
    </source>
</evidence>
<keyword evidence="7" id="KW-0597">Phosphoprotein</keyword>
<keyword evidence="11 22" id="KW-0732">Signal</keyword>
<evidence type="ECO:0000256" key="3">
    <source>
        <dbReference type="ARBA" id="ARBA00008684"/>
    </source>
</evidence>
<dbReference type="GO" id="GO:0005886">
    <property type="term" value="C:plasma membrane"/>
    <property type="evidence" value="ECO:0007669"/>
    <property type="project" value="UniProtKB-SubCell"/>
</dbReference>
<evidence type="ECO:0000256" key="8">
    <source>
        <dbReference type="ARBA" id="ARBA00022614"/>
    </source>
</evidence>
<dbReference type="InterPro" id="IPR032675">
    <property type="entry name" value="LRR_dom_sf"/>
</dbReference>
<feature type="chain" id="PRO_5044811712" description="non-specific serine/threonine protein kinase" evidence="22">
    <location>
        <begin position="24"/>
        <end position="954"/>
    </location>
</feature>
<comment type="subcellular location">
    <subcellularLocation>
        <location evidence="1">Cell membrane</location>
        <topology evidence="1">Single-pass membrane protein</topology>
    </subcellularLocation>
    <subcellularLocation>
        <location evidence="2">Membrane</location>
        <topology evidence="2">Single-pass type I membrane protein</topology>
    </subcellularLocation>
</comment>
<evidence type="ECO:0000256" key="21">
    <source>
        <dbReference type="ARBA" id="ARBA00048679"/>
    </source>
</evidence>
<comment type="catalytic activity">
    <reaction evidence="20">
        <text>L-threonyl-[protein] + ATP = O-phospho-L-threonyl-[protein] + ADP + H(+)</text>
        <dbReference type="Rhea" id="RHEA:46608"/>
        <dbReference type="Rhea" id="RHEA-COMP:11060"/>
        <dbReference type="Rhea" id="RHEA-COMP:11605"/>
        <dbReference type="ChEBI" id="CHEBI:15378"/>
        <dbReference type="ChEBI" id="CHEBI:30013"/>
        <dbReference type="ChEBI" id="CHEBI:30616"/>
        <dbReference type="ChEBI" id="CHEBI:61977"/>
        <dbReference type="ChEBI" id="CHEBI:456216"/>
        <dbReference type="EC" id="2.7.11.1"/>
    </reaction>
</comment>
<dbReference type="PROSITE" id="PS00108">
    <property type="entry name" value="PROTEIN_KINASE_ST"/>
    <property type="match status" value="1"/>
</dbReference>
<evidence type="ECO:0000256" key="17">
    <source>
        <dbReference type="ARBA" id="ARBA00023136"/>
    </source>
</evidence>
<evidence type="ECO:0000256" key="4">
    <source>
        <dbReference type="ARBA" id="ARBA00012513"/>
    </source>
</evidence>
<gene>
    <name evidence="24" type="ORF">URODEC1_LOCUS82445</name>
</gene>
<dbReference type="SUPFAM" id="SSF52047">
    <property type="entry name" value="RNI-like"/>
    <property type="match status" value="1"/>
</dbReference>
<evidence type="ECO:0000256" key="5">
    <source>
        <dbReference type="ARBA" id="ARBA00022475"/>
    </source>
</evidence>
<dbReference type="EMBL" id="OZ075141">
    <property type="protein sequence ID" value="CAL5032837.1"/>
    <property type="molecule type" value="Genomic_DNA"/>
</dbReference>
<dbReference type="Gene3D" id="3.80.10.10">
    <property type="entry name" value="Ribonuclease Inhibitor"/>
    <property type="match status" value="3"/>
</dbReference>
<evidence type="ECO:0000256" key="12">
    <source>
        <dbReference type="ARBA" id="ARBA00022737"/>
    </source>
</evidence>
<evidence type="ECO:0000256" key="9">
    <source>
        <dbReference type="ARBA" id="ARBA00022679"/>
    </source>
</evidence>
<keyword evidence="12" id="KW-0677">Repeat</keyword>
<evidence type="ECO:0000256" key="18">
    <source>
        <dbReference type="ARBA" id="ARBA00023170"/>
    </source>
</evidence>
<protein>
    <recommendedName>
        <fullName evidence="4">non-specific serine/threonine protein kinase</fullName>
        <ecNumber evidence="4">2.7.11.1</ecNumber>
    </recommendedName>
</protein>
<dbReference type="Gene3D" id="1.10.510.10">
    <property type="entry name" value="Transferase(Phosphotransferase) domain 1"/>
    <property type="match status" value="1"/>
</dbReference>
<accession>A0ABC9D731</accession>
<dbReference type="Pfam" id="PF00560">
    <property type="entry name" value="LRR_1"/>
    <property type="match status" value="8"/>
</dbReference>
<keyword evidence="13" id="KW-0547">Nucleotide-binding</keyword>
<keyword evidence="14" id="KW-0418">Kinase</keyword>
<evidence type="ECO:0000256" key="10">
    <source>
        <dbReference type="ARBA" id="ARBA00022692"/>
    </source>
</evidence>
<dbReference type="FunFam" id="1.10.510.10:FF:000358">
    <property type="entry name" value="Putative leucine-rich repeat receptor-like serine/threonine-protein kinase"/>
    <property type="match status" value="1"/>
</dbReference>
<keyword evidence="5" id="KW-1003">Cell membrane</keyword>
<feature type="signal peptide" evidence="22">
    <location>
        <begin position="1"/>
        <end position="23"/>
    </location>
</feature>
<keyword evidence="8" id="KW-0433">Leucine-rich repeat</keyword>
<keyword evidence="6" id="KW-0723">Serine/threonine-protein kinase</keyword>
<name>A0ABC9D731_9POAL</name>
<evidence type="ECO:0000256" key="13">
    <source>
        <dbReference type="ARBA" id="ARBA00022741"/>
    </source>
</evidence>
<keyword evidence="10" id="KW-0812">Transmembrane</keyword>
<dbReference type="InterPro" id="IPR000719">
    <property type="entry name" value="Prot_kinase_dom"/>
</dbReference>
<dbReference type="SMART" id="SM00369">
    <property type="entry name" value="LRR_TYP"/>
    <property type="match status" value="6"/>
</dbReference>
<feature type="domain" description="Protein kinase" evidence="23">
    <location>
        <begin position="648"/>
        <end position="944"/>
    </location>
</feature>
<comment type="similarity">
    <text evidence="3">Belongs to the protein kinase superfamily. Ser/Thr protein kinase family.</text>
</comment>
<keyword evidence="18" id="KW-0675">Receptor</keyword>
<dbReference type="InterPro" id="IPR011009">
    <property type="entry name" value="Kinase-like_dom_sf"/>
</dbReference>
<evidence type="ECO:0000256" key="2">
    <source>
        <dbReference type="ARBA" id="ARBA00004479"/>
    </source>
</evidence>
<dbReference type="SUPFAM" id="SSF56112">
    <property type="entry name" value="Protein kinase-like (PK-like)"/>
    <property type="match status" value="1"/>
</dbReference>
<dbReference type="Gene3D" id="3.30.200.20">
    <property type="entry name" value="Phosphorylase Kinase, domain 1"/>
    <property type="match status" value="1"/>
</dbReference>
<evidence type="ECO:0000259" key="23">
    <source>
        <dbReference type="PROSITE" id="PS50011"/>
    </source>
</evidence>
<dbReference type="InterPro" id="IPR051716">
    <property type="entry name" value="Plant_RL_S/T_kinase"/>
</dbReference>
<dbReference type="Proteomes" id="UP001497457">
    <property type="component" value="Chromosome 31b"/>
</dbReference>
<keyword evidence="19" id="KW-0325">Glycoprotein</keyword>
<dbReference type="GO" id="GO:0005524">
    <property type="term" value="F:ATP binding"/>
    <property type="evidence" value="ECO:0007669"/>
    <property type="project" value="UniProtKB-KW"/>
</dbReference>
<evidence type="ECO:0000313" key="25">
    <source>
        <dbReference type="Proteomes" id="UP001497457"/>
    </source>
</evidence>
<keyword evidence="17" id="KW-0472">Membrane</keyword>
<dbReference type="Pfam" id="PF13855">
    <property type="entry name" value="LRR_8"/>
    <property type="match status" value="1"/>
</dbReference>
<dbReference type="InterPro" id="IPR008271">
    <property type="entry name" value="Ser/Thr_kinase_AS"/>
</dbReference>